<evidence type="ECO:0000256" key="3">
    <source>
        <dbReference type="ARBA" id="ARBA00022898"/>
    </source>
</evidence>
<dbReference type="AlphaFoldDB" id="A0A2H6CVS0"/>
<keyword evidence="3 5" id="KW-0663">Pyridoxal phosphate</keyword>
<name>A0A2H6CVS0_TETHA</name>
<dbReference type="Proteomes" id="UP000236214">
    <property type="component" value="Unassembled WGS sequence"/>
</dbReference>
<dbReference type="EMBL" id="BDEC01000095">
    <property type="protein sequence ID" value="GBD69086.1"/>
    <property type="molecule type" value="Genomic_DNA"/>
</dbReference>
<sequence length="493" mass="55496">MTLFYKSTRDSENVVSASQAILQGLAVDGGLYVPTEIPETDLDFKHLANQSYQEIAALIMQLFLPDFTQEELYECINKAYDQKFDNQEITPLVKVGDQYYLELFHGPTLAFKDIALSILPHLMKKAAQKNNMAKEIVILTATSGDTGKSAMEGFADVKNTRIIVFYPESGVSPIQKKQMITQKGENTFVTAIKGNFDDAQRKVKELFNDENLRSKMADNNKVFSSANSINIGRLVPQIVYYVYAYTRLVKSGQIESGEEVNFSVPTGNFGDILAGFYAKKIGLPIRRLICASNQNNVLTEFFQTGNYDRNRPFYVTSSPSMDILVSSNLERLLFYLTKEDTVKTKQLMDDLNKRGNYKITAEMKSALSDFFADFASEKETEQTIREVYEKENYVIDPHTAVATCVANKYEEKMLPTIILSTASPYKFPQAVLQAINNEGEKAEGIAALNKLETFAEIPVPAAIEELENAEIKHNDKISAEEMTHYVEKVLNLK</sequence>
<evidence type="ECO:0000256" key="1">
    <source>
        <dbReference type="ARBA" id="ARBA00001933"/>
    </source>
</evidence>
<dbReference type="RefSeq" id="WP_103099532.1">
    <property type="nucleotide sequence ID" value="NZ_BAABQP010000002.1"/>
</dbReference>
<dbReference type="PANTHER" id="PTHR43515:SF1">
    <property type="entry name" value="THREONINE SYNTHASE-LIKE 1"/>
    <property type="match status" value="1"/>
</dbReference>
<accession>A0A2H6CVS0</accession>
<dbReference type="Gene3D" id="3.40.50.1100">
    <property type="match status" value="2"/>
</dbReference>
<gene>
    <name evidence="6" type="primary">thrC</name>
    <name evidence="6" type="ORF">TEHN7118_1892</name>
</gene>
<evidence type="ECO:0000313" key="6">
    <source>
        <dbReference type="EMBL" id="GBD69086.1"/>
    </source>
</evidence>
<dbReference type="NCBIfam" id="TIGR00260">
    <property type="entry name" value="thrC"/>
    <property type="match status" value="1"/>
</dbReference>
<dbReference type="EC" id="4.2.3.1" evidence="4"/>
<dbReference type="Pfam" id="PF00291">
    <property type="entry name" value="PALP"/>
    <property type="match status" value="1"/>
</dbReference>
<organism evidence="6 7">
    <name type="scientific">Tetragenococcus halophilus subsp. halophilus</name>
    <dbReference type="NCBI Taxonomy" id="1513897"/>
    <lineage>
        <taxon>Bacteria</taxon>
        <taxon>Bacillati</taxon>
        <taxon>Bacillota</taxon>
        <taxon>Bacilli</taxon>
        <taxon>Lactobacillales</taxon>
        <taxon>Enterococcaceae</taxon>
        <taxon>Tetragenococcus</taxon>
    </lineage>
</organism>
<dbReference type="PANTHER" id="PTHR43515">
    <property type="entry name" value="THREONINE SYNTHASE-LIKE 1"/>
    <property type="match status" value="1"/>
</dbReference>
<evidence type="ECO:0000256" key="5">
    <source>
        <dbReference type="PIRSR" id="PIRSR604450-51"/>
    </source>
</evidence>
<protein>
    <recommendedName>
        <fullName evidence="4">Threonine synthase</fullName>
        <ecNumber evidence="4">4.2.3.1</ecNumber>
    </recommendedName>
</protein>
<evidence type="ECO:0000256" key="4">
    <source>
        <dbReference type="NCBIfam" id="TIGR00260"/>
    </source>
</evidence>
<comment type="cofactor">
    <cofactor evidence="1 5">
        <name>pyridoxal 5'-phosphate</name>
        <dbReference type="ChEBI" id="CHEBI:597326"/>
    </cofactor>
</comment>
<dbReference type="InterPro" id="IPR037158">
    <property type="entry name" value="Thr_synth_N_sf"/>
</dbReference>
<dbReference type="CDD" id="cd01560">
    <property type="entry name" value="Thr-synth_2"/>
    <property type="match status" value="1"/>
</dbReference>
<dbReference type="GO" id="GO:0009088">
    <property type="term" value="P:threonine biosynthetic process"/>
    <property type="evidence" value="ECO:0007669"/>
    <property type="project" value="UniProtKB-UniRule"/>
</dbReference>
<dbReference type="GO" id="GO:0004795">
    <property type="term" value="F:threonine synthase activity"/>
    <property type="evidence" value="ECO:0007669"/>
    <property type="project" value="UniProtKB-UniRule"/>
</dbReference>
<dbReference type="GO" id="GO:0005737">
    <property type="term" value="C:cytoplasm"/>
    <property type="evidence" value="ECO:0007669"/>
    <property type="project" value="TreeGrafter"/>
</dbReference>
<reference evidence="6 7" key="1">
    <citation type="submission" date="2016-05" db="EMBL/GenBank/DDBJ databases">
        <title>Whole genome sequencing of Tetragenococcus halophilus subsp. halophilus NISL 7118.</title>
        <authorList>
            <person name="Shiwa Y."/>
            <person name="Nishimura I."/>
            <person name="Yoshikawa H."/>
            <person name="Koyama Y."/>
            <person name="Oguma T."/>
        </authorList>
    </citation>
    <scope>NUCLEOTIDE SEQUENCE [LARGE SCALE GENOMIC DNA]</scope>
    <source>
        <strain evidence="6 7">NISL 7118</strain>
    </source>
</reference>
<feature type="modified residue" description="N6-(pyridoxal phosphate)lysine" evidence="5">
    <location>
        <position position="112"/>
    </location>
</feature>
<dbReference type="InterPro" id="IPR036052">
    <property type="entry name" value="TrpB-like_PALP_sf"/>
</dbReference>
<evidence type="ECO:0000256" key="2">
    <source>
        <dbReference type="ARBA" id="ARBA00005517"/>
    </source>
</evidence>
<comment type="caution">
    <text evidence="6">The sequence shown here is derived from an EMBL/GenBank/DDBJ whole genome shotgun (WGS) entry which is preliminary data.</text>
</comment>
<evidence type="ECO:0000313" key="7">
    <source>
        <dbReference type="Proteomes" id="UP000236214"/>
    </source>
</evidence>
<proteinExistence type="inferred from homology"/>
<keyword evidence="7" id="KW-1185">Reference proteome</keyword>
<dbReference type="InterPro" id="IPR001926">
    <property type="entry name" value="TrpB-like_PALP"/>
</dbReference>
<dbReference type="Pfam" id="PF14821">
    <property type="entry name" value="Thr_synth_N"/>
    <property type="match status" value="1"/>
</dbReference>
<dbReference type="InterPro" id="IPR004450">
    <property type="entry name" value="Thr_synthase-like"/>
</dbReference>
<comment type="similarity">
    <text evidence="2">Belongs to the threonine synthase family.</text>
</comment>
<dbReference type="Gene3D" id="3.90.1380.10">
    <property type="entry name" value="Threonine synthase, N-terminal domain"/>
    <property type="match status" value="1"/>
</dbReference>
<dbReference type="SUPFAM" id="SSF53686">
    <property type="entry name" value="Tryptophan synthase beta subunit-like PLP-dependent enzymes"/>
    <property type="match status" value="1"/>
</dbReference>
<dbReference type="InterPro" id="IPR029144">
    <property type="entry name" value="Thr_synth_N"/>
</dbReference>